<keyword evidence="1" id="KW-0472">Membrane</keyword>
<dbReference type="EMBL" id="FUZU01000001">
    <property type="protein sequence ID" value="SKC42927.1"/>
    <property type="molecule type" value="Genomic_DNA"/>
</dbReference>
<keyword evidence="1" id="KW-0812">Transmembrane</keyword>
<evidence type="ECO:0000313" key="2">
    <source>
        <dbReference type="EMBL" id="SKC42927.1"/>
    </source>
</evidence>
<gene>
    <name evidence="2" type="ORF">SAMN05660236_0437</name>
</gene>
<feature type="transmembrane region" description="Helical" evidence="1">
    <location>
        <begin position="77"/>
        <end position="100"/>
    </location>
</feature>
<sequence>MDLQSTILEVLQKIVSVIPSLAVLAATLYYISKRSAAEGYLMAIGALIGLLTHLFYVVGIPLLTRDGVDSYAAYQPYLIPIAILSTLGAMAFAIGLFMLIHKVVTTSVTNTNGPSGY</sequence>
<evidence type="ECO:0000256" key="1">
    <source>
        <dbReference type="SAM" id="Phobius"/>
    </source>
</evidence>
<accession>A0A1T5IUR8</accession>
<dbReference type="RefSeq" id="WP_079685060.1">
    <property type="nucleotide sequence ID" value="NZ_FUZU01000001.1"/>
</dbReference>
<feature type="transmembrane region" description="Helical" evidence="1">
    <location>
        <begin position="14"/>
        <end position="32"/>
    </location>
</feature>
<dbReference type="AlphaFoldDB" id="A0A1T5IUR8"/>
<keyword evidence="1" id="KW-1133">Transmembrane helix</keyword>
<feature type="transmembrane region" description="Helical" evidence="1">
    <location>
        <begin position="39"/>
        <end position="57"/>
    </location>
</feature>
<keyword evidence="3" id="KW-1185">Reference proteome</keyword>
<dbReference type="Proteomes" id="UP000190961">
    <property type="component" value="Unassembled WGS sequence"/>
</dbReference>
<dbReference type="OrthoDB" id="768991at2"/>
<reference evidence="2 3" key="1">
    <citation type="submission" date="2017-02" db="EMBL/GenBank/DDBJ databases">
        <authorList>
            <person name="Peterson S.W."/>
        </authorList>
    </citation>
    <scope>NUCLEOTIDE SEQUENCE [LARGE SCALE GENOMIC DNA]</scope>
    <source>
        <strain evidence="2 3">DSM 25262</strain>
    </source>
</reference>
<protein>
    <submittedName>
        <fullName evidence="2">Uncharacterized protein</fullName>
    </submittedName>
</protein>
<organism evidence="2 3">
    <name type="scientific">Ohtaekwangia koreensis</name>
    <dbReference type="NCBI Taxonomy" id="688867"/>
    <lineage>
        <taxon>Bacteria</taxon>
        <taxon>Pseudomonadati</taxon>
        <taxon>Bacteroidota</taxon>
        <taxon>Cytophagia</taxon>
        <taxon>Cytophagales</taxon>
        <taxon>Fulvivirgaceae</taxon>
        <taxon>Ohtaekwangia</taxon>
    </lineage>
</organism>
<evidence type="ECO:0000313" key="3">
    <source>
        <dbReference type="Proteomes" id="UP000190961"/>
    </source>
</evidence>
<proteinExistence type="predicted"/>
<name>A0A1T5IUR8_9BACT</name>